<comment type="caution">
    <text evidence="3">The sequence shown here is derived from an EMBL/GenBank/DDBJ whole genome shotgun (WGS) entry which is preliminary data.</text>
</comment>
<dbReference type="Pfam" id="PF08681">
    <property type="entry name" value="TacA1"/>
    <property type="match status" value="1"/>
</dbReference>
<dbReference type="InterPro" id="IPR010985">
    <property type="entry name" value="Ribbon_hlx_hlx"/>
</dbReference>
<proteinExistence type="inferred from homology"/>
<comment type="similarity">
    <text evidence="2">Belongs to the TacA antitoxin family.</text>
</comment>
<evidence type="ECO:0000313" key="3">
    <source>
        <dbReference type="EMBL" id="OAP93738.1"/>
    </source>
</evidence>
<dbReference type="SUPFAM" id="SSF47598">
    <property type="entry name" value="Ribbon-helix-helix"/>
    <property type="match status" value="1"/>
</dbReference>
<organism evidence="3">
    <name type="scientific">Rhizobium leguminosarum</name>
    <dbReference type="NCBI Taxonomy" id="384"/>
    <lineage>
        <taxon>Bacteria</taxon>
        <taxon>Pseudomonadati</taxon>
        <taxon>Pseudomonadota</taxon>
        <taxon>Alphaproteobacteria</taxon>
        <taxon>Hyphomicrobiales</taxon>
        <taxon>Rhizobiaceae</taxon>
        <taxon>Rhizobium/Agrobacterium group</taxon>
        <taxon>Rhizobium</taxon>
    </lineage>
</organism>
<dbReference type="EMBL" id="LWBS01000253">
    <property type="protein sequence ID" value="OAP93738.1"/>
    <property type="molecule type" value="Genomic_DNA"/>
</dbReference>
<evidence type="ECO:0000256" key="1">
    <source>
        <dbReference type="ARBA" id="ARBA00022649"/>
    </source>
</evidence>
<dbReference type="InterPro" id="IPR014795">
    <property type="entry name" value="TacA_1-like"/>
</dbReference>
<dbReference type="AlphaFoldDB" id="A0A179BPQ2"/>
<sequence length="102" mass="11241">MLAFKDITADIDEPSNARMNFRTKPRIKDAIHRAAALSGMDDSAFTINAAYKSAIETIAAHEATALKAVDHTAFFEALDNPPAPTNRLKDAFKRHRETVVSK</sequence>
<evidence type="ECO:0000256" key="2">
    <source>
        <dbReference type="ARBA" id="ARBA00049988"/>
    </source>
</evidence>
<evidence type="ECO:0008006" key="4">
    <source>
        <dbReference type="Google" id="ProtNLM"/>
    </source>
</evidence>
<dbReference type="GO" id="GO:0006355">
    <property type="term" value="P:regulation of DNA-templated transcription"/>
    <property type="evidence" value="ECO:0007669"/>
    <property type="project" value="InterPro"/>
</dbReference>
<keyword evidence="1" id="KW-1277">Toxin-antitoxin system</keyword>
<protein>
    <recommendedName>
        <fullName evidence="4">DUF1778 domain-containing protein</fullName>
    </recommendedName>
</protein>
<gene>
    <name evidence="3" type="ORF">A4U53_23510</name>
</gene>
<name>A0A179BPQ2_RHILE</name>
<dbReference type="Gene3D" id="1.20.5.780">
    <property type="entry name" value="Single helix bin"/>
    <property type="match status" value="1"/>
</dbReference>
<dbReference type="PANTHER" id="PTHR35401:SF2">
    <property type="entry name" value="ABC-TYPE TRANSPORT SYSTEM"/>
    <property type="match status" value="1"/>
</dbReference>
<accession>A0A179BPQ2</accession>
<dbReference type="PANTHER" id="PTHR35401">
    <property type="entry name" value="COPG FAMILY HELIX-TURN-HELIX PROTEIN-RELATED-RELATED"/>
    <property type="match status" value="1"/>
</dbReference>
<reference evidence="3" key="1">
    <citation type="submission" date="2016-04" db="EMBL/GenBank/DDBJ databases">
        <title>Fast-growing isolate from the root nodules of Vavilovia formosa.</title>
        <authorList>
            <person name="Kimeklis A."/>
            <person name="Safronova V."/>
            <person name="Belimov A."/>
            <person name="Andronov E."/>
        </authorList>
    </citation>
    <scope>NUCLEOTIDE SEQUENCE [LARGE SCALE GENOMIC DNA]</scope>
    <source>
        <strain evidence="3">Vaf-46</strain>
    </source>
</reference>